<dbReference type="GO" id="GO:0016787">
    <property type="term" value="F:hydrolase activity"/>
    <property type="evidence" value="ECO:0007669"/>
    <property type="project" value="UniProtKB-KW"/>
</dbReference>
<evidence type="ECO:0000313" key="7">
    <source>
        <dbReference type="EMBL" id="WMS87779.1"/>
    </source>
</evidence>
<dbReference type="InterPro" id="IPR011545">
    <property type="entry name" value="DEAD/DEAH_box_helicase_dom"/>
</dbReference>
<dbReference type="Pfam" id="PF00270">
    <property type="entry name" value="DEAD"/>
    <property type="match status" value="1"/>
</dbReference>
<dbReference type="EMBL" id="CP133548">
    <property type="protein sequence ID" value="WMS87779.1"/>
    <property type="molecule type" value="Genomic_DNA"/>
</dbReference>
<dbReference type="CDD" id="cd18791">
    <property type="entry name" value="SF2_C_RHA"/>
    <property type="match status" value="1"/>
</dbReference>
<dbReference type="EC" id="3.6.4.13" evidence="7"/>
<dbReference type="SMART" id="SM00490">
    <property type="entry name" value="HELICc"/>
    <property type="match status" value="1"/>
</dbReference>
<dbReference type="Gene3D" id="3.40.50.300">
    <property type="entry name" value="P-loop containing nucleotide triphosphate hydrolases"/>
    <property type="match status" value="2"/>
</dbReference>
<dbReference type="SMART" id="SM00847">
    <property type="entry name" value="HA2"/>
    <property type="match status" value="1"/>
</dbReference>
<sequence>MSLNHSVDIFSLPTRSVGKALGLARNISRLKKQQKTTTELESKLKILLETSSNNLASRRQKAPKVSFPDALPVSQKADEIKKLIINNQVVVLAGETGSGKTTQLPKICLDAGFGSRGLIGHTQPRRVAATSVAARIAEEIGCELGSHVGAAVRFFDKTSPDGYIKVMTDGILLSEIQKDPLLTQYEVIIIDEAHERSINIDFLLGLLKPLLKKRKDLRLIITSATIDLERFSQFFDSAPIYTVEGRTFPVTIEYCPPSPDEVPHGEDPQLWQINYAVLEAIKTGPGDILIFLPGEGEIRQTTKRLRQLNLAQTTILPLYARLSIAEQQKVFRSIHGRKIVLATNVAETSLTVPGIRYVIDPGTARISRFSMRSKIQRLQVEKVSQASANQRAGRCGRVSAGICYRLYSEEDYLGRSEFTLPEIKRTNLASVILQMKVMGIREPEKFPFIENADERHWRDGQTLLFELGAVDTQFDLTDIGKKIARLPVDPKLAVMLVSGEQQALNEMLVIASLYSVRDPRERPHAKAQKADAAHAQWNDKKSDFATFLNMWRELHQQQEDLSNREFKEYCHNNFINFVAWLDWRNTYRQLKRLMLNEGYKVHGQSADYESVHRSLLPALLTNILTKTNEVHYQGARNTKVFIHPSSVNFKNKSAWLVSAELMETGKLYARATAPIEPDWIEDIAEHLAKLSYLDVHWRKKKGEACAYLQKSLFGLIYVSGRLVGYSDVEPELSRQWLIEKGLIDGDLVCKMPFFSANQKLLDQYREEETRQRRTDIIKSEEELVEFFNSRIPKSICNLKQLERWVKKQWKERNNLLMLSESDLLNPTADLDPLAFPQHFSIRGSELTLEYRFEPGHKDDGVSICIPVGMLKQFTAEDFEWLVPGLLQEKILCSIKALPKAIRKNFIPAPDYAEAIYQEMSGRFGEGSFYQMLADKLYHMSGKAIEPDAWDDVELPAHLVPNFKVYDEAKKPIARGRDLVLLQEQLGAKIKQALARPMISEQVKKREPQHESLKEWPENFKFSIETKQQSKQQNMTILRAFKDTGTQIEIIGAESLYQAVVTHQRGICRLILIALENKKKYFVRSWQKRNELTKLATFFTAYSNLVDDLALAVIKNNLPSKPIESAENFQVTCEQVDEIFTEQMNESLTLVLQLLRKTNKIRKRVYESVEPRFLQSYLDIREQLEQLWYPGCLYANGVKRLNDYTRYLNGLDKRLERMEVNFPKEAESLRAYQAIANRVKKLPPSIHNQAYTEALDKIDWMLQEYRVSLFAQEVKTAFPISEKRIEKQMLNLKTL</sequence>
<evidence type="ECO:0000259" key="5">
    <source>
        <dbReference type="PROSITE" id="PS51192"/>
    </source>
</evidence>
<evidence type="ECO:0000313" key="8">
    <source>
        <dbReference type="Proteomes" id="UP001239782"/>
    </source>
</evidence>
<protein>
    <submittedName>
        <fullName evidence="7">ATP-dependent RNA helicase HrpA</fullName>
        <ecNumber evidence="7">3.6.4.13</ecNumber>
    </submittedName>
</protein>
<accession>A0AA51RUM5</accession>
<dbReference type="InterPro" id="IPR014001">
    <property type="entry name" value="Helicase_ATP-bd"/>
</dbReference>
<keyword evidence="4" id="KW-0067">ATP-binding</keyword>
<reference evidence="7 8" key="1">
    <citation type="submission" date="2023-08" db="EMBL/GenBank/DDBJ databases">
        <title>Pleionea litopenaei sp. nov., isolated from stomach of juvenile Litopenaeus vannamei.</title>
        <authorList>
            <person name="Rho A.M."/>
            <person name="Hwang C.Y."/>
        </authorList>
    </citation>
    <scope>NUCLEOTIDE SEQUENCE [LARGE SCALE GENOMIC DNA]</scope>
    <source>
        <strain evidence="7 8">HL-JVS1</strain>
    </source>
</reference>
<dbReference type="InterPro" id="IPR001650">
    <property type="entry name" value="Helicase_C-like"/>
</dbReference>
<dbReference type="RefSeq" id="WP_309202933.1">
    <property type="nucleotide sequence ID" value="NZ_CP133548.1"/>
</dbReference>
<evidence type="ECO:0000256" key="4">
    <source>
        <dbReference type="ARBA" id="ARBA00022840"/>
    </source>
</evidence>
<dbReference type="Gene3D" id="1.20.120.1080">
    <property type="match status" value="1"/>
</dbReference>
<dbReference type="KEGG" id="plei:Q9312_02365"/>
<evidence type="ECO:0000256" key="1">
    <source>
        <dbReference type="ARBA" id="ARBA00022741"/>
    </source>
</evidence>
<dbReference type="InterPro" id="IPR010222">
    <property type="entry name" value="RNA_helicase_HrpA"/>
</dbReference>
<gene>
    <name evidence="7" type="primary">hrpA</name>
    <name evidence="7" type="ORF">Q9312_02365</name>
</gene>
<dbReference type="InterPro" id="IPR027417">
    <property type="entry name" value="P-loop_NTPase"/>
</dbReference>
<dbReference type="InterPro" id="IPR007502">
    <property type="entry name" value="Helicase-assoc_dom"/>
</dbReference>
<keyword evidence="3 7" id="KW-0347">Helicase</keyword>
<dbReference type="Proteomes" id="UP001239782">
    <property type="component" value="Chromosome"/>
</dbReference>
<evidence type="ECO:0000259" key="6">
    <source>
        <dbReference type="PROSITE" id="PS51194"/>
    </source>
</evidence>
<dbReference type="NCBIfam" id="TIGR01967">
    <property type="entry name" value="DEAH_box_HrpA"/>
    <property type="match status" value="1"/>
</dbReference>
<dbReference type="InterPro" id="IPR024590">
    <property type="entry name" value="HrpA_C"/>
</dbReference>
<evidence type="ECO:0000256" key="2">
    <source>
        <dbReference type="ARBA" id="ARBA00022801"/>
    </source>
</evidence>
<dbReference type="Pfam" id="PF07717">
    <property type="entry name" value="OB_NTP_bind"/>
    <property type="match status" value="1"/>
</dbReference>
<dbReference type="Pfam" id="PF04408">
    <property type="entry name" value="WHD_HA2"/>
    <property type="match status" value="1"/>
</dbReference>
<keyword evidence="8" id="KW-1185">Reference proteome</keyword>
<keyword evidence="1" id="KW-0547">Nucleotide-binding</keyword>
<dbReference type="PANTHER" id="PTHR18934:SF99">
    <property type="entry name" value="ATP-DEPENDENT RNA HELICASE DHX37-RELATED"/>
    <property type="match status" value="1"/>
</dbReference>
<name>A0AA51RUM5_9GAMM</name>
<dbReference type="Pfam" id="PF11898">
    <property type="entry name" value="DUF3418"/>
    <property type="match status" value="1"/>
</dbReference>
<dbReference type="Pfam" id="PF00271">
    <property type="entry name" value="Helicase_C"/>
    <property type="match status" value="1"/>
</dbReference>
<organism evidence="7 8">
    <name type="scientific">Pleionea litopenaei</name>
    <dbReference type="NCBI Taxonomy" id="3070815"/>
    <lineage>
        <taxon>Bacteria</taxon>
        <taxon>Pseudomonadati</taxon>
        <taxon>Pseudomonadota</taxon>
        <taxon>Gammaproteobacteria</taxon>
        <taxon>Oceanospirillales</taxon>
        <taxon>Pleioneaceae</taxon>
        <taxon>Pleionea</taxon>
    </lineage>
</organism>
<proteinExistence type="predicted"/>
<dbReference type="Pfam" id="PF21010">
    <property type="entry name" value="HA2_C"/>
    <property type="match status" value="1"/>
</dbReference>
<dbReference type="InterPro" id="IPR011709">
    <property type="entry name" value="DEAD-box_helicase_OB_fold"/>
</dbReference>
<dbReference type="PROSITE" id="PS51192">
    <property type="entry name" value="HELICASE_ATP_BIND_1"/>
    <property type="match status" value="1"/>
</dbReference>
<dbReference type="SMART" id="SM00487">
    <property type="entry name" value="DEXDc"/>
    <property type="match status" value="1"/>
</dbReference>
<dbReference type="PANTHER" id="PTHR18934">
    <property type="entry name" value="ATP-DEPENDENT RNA HELICASE"/>
    <property type="match status" value="1"/>
</dbReference>
<dbReference type="PROSITE" id="PS51194">
    <property type="entry name" value="HELICASE_CTER"/>
    <property type="match status" value="1"/>
</dbReference>
<feature type="domain" description="Helicase ATP-binding" evidence="5">
    <location>
        <begin position="81"/>
        <end position="244"/>
    </location>
</feature>
<evidence type="ECO:0000256" key="3">
    <source>
        <dbReference type="ARBA" id="ARBA00022806"/>
    </source>
</evidence>
<dbReference type="GO" id="GO:0003724">
    <property type="term" value="F:RNA helicase activity"/>
    <property type="evidence" value="ECO:0007669"/>
    <property type="project" value="UniProtKB-EC"/>
</dbReference>
<dbReference type="InterPro" id="IPR048333">
    <property type="entry name" value="HA2_WH"/>
</dbReference>
<dbReference type="SUPFAM" id="SSF52540">
    <property type="entry name" value="P-loop containing nucleoside triphosphate hydrolases"/>
    <property type="match status" value="1"/>
</dbReference>
<keyword evidence="2 7" id="KW-0378">Hydrolase</keyword>
<feature type="domain" description="Helicase C-terminal" evidence="6">
    <location>
        <begin position="269"/>
        <end position="439"/>
    </location>
</feature>
<dbReference type="GO" id="GO:0003723">
    <property type="term" value="F:RNA binding"/>
    <property type="evidence" value="ECO:0007669"/>
    <property type="project" value="TreeGrafter"/>
</dbReference>
<dbReference type="GO" id="GO:0005524">
    <property type="term" value="F:ATP binding"/>
    <property type="evidence" value="ECO:0007669"/>
    <property type="project" value="UniProtKB-KW"/>
</dbReference>